<feature type="transmembrane region" description="Helical" evidence="7">
    <location>
        <begin position="30"/>
        <end position="52"/>
    </location>
</feature>
<evidence type="ECO:0000313" key="10">
    <source>
        <dbReference type="Proteomes" id="UP000184295"/>
    </source>
</evidence>
<dbReference type="STRING" id="1121881.SAMN02745225_01138"/>
<dbReference type="GO" id="GO:0005886">
    <property type="term" value="C:plasma membrane"/>
    <property type="evidence" value="ECO:0007669"/>
    <property type="project" value="UniProtKB-SubCell"/>
</dbReference>
<feature type="transmembrane region" description="Helical" evidence="7">
    <location>
        <begin position="285"/>
        <end position="304"/>
    </location>
</feature>
<dbReference type="EMBL" id="FQUL01000013">
    <property type="protein sequence ID" value="SHE62236.1"/>
    <property type="molecule type" value="Genomic_DNA"/>
</dbReference>
<dbReference type="CDD" id="cd06261">
    <property type="entry name" value="TM_PBP2"/>
    <property type="match status" value="1"/>
</dbReference>
<keyword evidence="10" id="KW-1185">Reference proteome</keyword>
<evidence type="ECO:0000313" key="9">
    <source>
        <dbReference type="EMBL" id="SHE62236.1"/>
    </source>
</evidence>
<keyword evidence="6 7" id="KW-0472">Membrane</keyword>
<feature type="transmembrane region" description="Helical" evidence="7">
    <location>
        <begin position="89"/>
        <end position="116"/>
    </location>
</feature>
<dbReference type="AlphaFoldDB" id="A0A1M4UZT7"/>
<dbReference type="Proteomes" id="UP000184295">
    <property type="component" value="Unassembled WGS sequence"/>
</dbReference>
<dbReference type="RefSeq" id="WP_245790315.1">
    <property type="nucleotide sequence ID" value="NZ_FQUL01000013.1"/>
</dbReference>
<comment type="subcellular location">
    <subcellularLocation>
        <location evidence="1 7">Cell membrane</location>
        <topology evidence="1 7">Multi-pass membrane protein</topology>
    </subcellularLocation>
</comment>
<feature type="domain" description="ABC transmembrane type-1" evidence="8">
    <location>
        <begin position="91"/>
        <end position="303"/>
    </location>
</feature>
<dbReference type="Pfam" id="PF00528">
    <property type="entry name" value="BPD_transp_1"/>
    <property type="match status" value="1"/>
</dbReference>
<dbReference type="PANTHER" id="PTHR43005:SF1">
    <property type="entry name" value="SPERMIDINE_PUTRESCINE TRANSPORT SYSTEM PERMEASE PROTEIN"/>
    <property type="match status" value="1"/>
</dbReference>
<keyword evidence="3" id="KW-1003">Cell membrane</keyword>
<evidence type="ECO:0000256" key="1">
    <source>
        <dbReference type="ARBA" id="ARBA00004651"/>
    </source>
</evidence>
<evidence type="ECO:0000256" key="3">
    <source>
        <dbReference type="ARBA" id="ARBA00022475"/>
    </source>
</evidence>
<dbReference type="GO" id="GO:0055085">
    <property type="term" value="P:transmembrane transport"/>
    <property type="evidence" value="ECO:0007669"/>
    <property type="project" value="InterPro"/>
</dbReference>
<evidence type="ECO:0000256" key="5">
    <source>
        <dbReference type="ARBA" id="ARBA00022989"/>
    </source>
</evidence>
<gene>
    <name evidence="9" type="ORF">SAMN02745225_01138</name>
</gene>
<evidence type="ECO:0000259" key="8">
    <source>
        <dbReference type="PROSITE" id="PS50928"/>
    </source>
</evidence>
<feature type="transmembrane region" description="Helical" evidence="7">
    <location>
        <begin position="222"/>
        <end position="241"/>
    </location>
</feature>
<dbReference type="PROSITE" id="PS50928">
    <property type="entry name" value="ABC_TM1"/>
    <property type="match status" value="1"/>
</dbReference>
<organism evidence="9 10">
    <name type="scientific">Ferrithrix thermotolerans DSM 19514</name>
    <dbReference type="NCBI Taxonomy" id="1121881"/>
    <lineage>
        <taxon>Bacteria</taxon>
        <taxon>Bacillati</taxon>
        <taxon>Actinomycetota</taxon>
        <taxon>Acidimicrobiia</taxon>
        <taxon>Acidimicrobiales</taxon>
        <taxon>Acidimicrobiaceae</taxon>
        <taxon>Ferrithrix</taxon>
    </lineage>
</organism>
<keyword evidence="4 7" id="KW-0812">Transmembrane</keyword>
<feature type="transmembrane region" description="Helical" evidence="7">
    <location>
        <begin position="253"/>
        <end position="273"/>
    </location>
</feature>
<protein>
    <submittedName>
        <fullName evidence="9">Carbohydrate ABC transporter membrane protein 1, CUT1 family</fullName>
    </submittedName>
</protein>
<feature type="transmembrane region" description="Helical" evidence="7">
    <location>
        <begin position="128"/>
        <end position="148"/>
    </location>
</feature>
<dbReference type="Gene3D" id="1.10.3720.10">
    <property type="entry name" value="MetI-like"/>
    <property type="match status" value="1"/>
</dbReference>
<evidence type="ECO:0000256" key="7">
    <source>
        <dbReference type="RuleBase" id="RU363032"/>
    </source>
</evidence>
<dbReference type="PANTHER" id="PTHR43005">
    <property type="entry name" value="BLR7065 PROTEIN"/>
    <property type="match status" value="1"/>
</dbReference>
<comment type="similarity">
    <text evidence="7">Belongs to the binding-protein-dependent transport system permease family.</text>
</comment>
<evidence type="ECO:0000256" key="2">
    <source>
        <dbReference type="ARBA" id="ARBA00022448"/>
    </source>
</evidence>
<name>A0A1M4UZT7_9ACTN</name>
<proteinExistence type="inferred from homology"/>
<dbReference type="InterPro" id="IPR035906">
    <property type="entry name" value="MetI-like_sf"/>
</dbReference>
<feature type="transmembrane region" description="Helical" evidence="7">
    <location>
        <begin position="154"/>
        <end position="171"/>
    </location>
</feature>
<dbReference type="SUPFAM" id="SSF161098">
    <property type="entry name" value="MetI-like"/>
    <property type="match status" value="1"/>
</dbReference>
<sequence>MAAVTGVDSVVKVMDKRGHRDVHSLRQARIGWMFSTPALVFIGLVTIFPIGFSVALSLSNVNVTGNGFALQGFTFSNYSQLIHSSTWRYALVFTVFYTVVTVAVEVVLGTMIALVLERLTKARGMMMALLLLPWSIITVISAELWQYIYEGTYGVLQAIFQSIGLGAPVFLGSPTSAIISMMVADIWKTTPFVAVIVIAGLVMLPSDVYEAASCDGASNWTIFWKITLPLLRPTIAIAVLFRVLQAFGVFDLPFVLTGGGPGTATTSLAILSYKVMFQNIDYGPGAAVAVSATLLVILGCLLFLRVFKTQVGREEVQ</sequence>
<keyword evidence="2 7" id="KW-0813">Transport</keyword>
<keyword evidence="5 7" id="KW-1133">Transmembrane helix</keyword>
<dbReference type="InterPro" id="IPR000515">
    <property type="entry name" value="MetI-like"/>
</dbReference>
<accession>A0A1M4UZT7</accession>
<evidence type="ECO:0000256" key="4">
    <source>
        <dbReference type="ARBA" id="ARBA00022692"/>
    </source>
</evidence>
<evidence type="ECO:0000256" key="6">
    <source>
        <dbReference type="ARBA" id="ARBA00023136"/>
    </source>
</evidence>
<reference evidence="10" key="1">
    <citation type="submission" date="2016-11" db="EMBL/GenBank/DDBJ databases">
        <authorList>
            <person name="Varghese N."/>
            <person name="Submissions S."/>
        </authorList>
    </citation>
    <scope>NUCLEOTIDE SEQUENCE [LARGE SCALE GENOMIC DNA]</scope>
    <source>
        <strain evidence="10">DSM 19514</strain>
    </source>
</reference>